<dbReference type="RefSeq" id="WP_010911405.1">
    <property type="nucleotide sequence ID" value="NZ_LZTH01000001.1"/>
</dbReference>
<evidence type="ECO:0000259" key="7">
    <source>
        <dbReference type="Pfam" id="PF04138"/>
    </source>
</evidence>
<evidence type="ECO:0000256" key="3">
    <source>
        <dbReference type="ARBA" id="ARBA00022692"/>
    </source>
</evidence>
<feature type="transmembrane region" description="Helical" evidence="6">
    <location>
        <begin position="15"/>
        <end position="36"/>
    </location>
</feature>
<keyword evidence="4 6" id="KW-1133">Transmembrane helix</keyword>
<dbReference type="OrthoDB" id="9812049at2"/>
<keyword evidence="3 6" id="KW-0812">Transmembrane</keyword>
<dbReference type="GO" id="GO:0005886">
    <property type="term" value="C:plasma membrane"/>
    <property type="evidence" value="ECO:0007669"/>
    <property type="project" value="TreeGrafter"/>
</dbReference>
<dbReference type="AlphaFoldDB" id="A0A1A5JPZ7"/>
<evidence type="ECO:0000313" key="9">
    <source>
        <dbReference type="Proteomes" id="UP000093748"/>
    </source>
</evidence>
<feature type="transmembrane region" description="Helical" evidence="6">
    <location>
        <begin position="112"/>
        <end position="130"/>
    </location>
</feature>
<sequence>MSGADQPRRSTGSKIIRFAIVGLANTAIDLAGFFLLLKLHVPPLPANVISWSIAVIFSFVANGFWSFERNQAIRLHDAFLRFVSLGALISLGVSSLSIALFAGIAGVWPAKIGGVIVAAVLNFLAARWSIEGRLLK</sequence>
<keyword evidence="5 6" id="KW-0472">Membrane</keyword>
<gene>
    <name evidence="8" type="ORF">BAE39_09960</name>
</gene>
<dbReference type="InterPro" id="IPR007267">
    <property type="entry name" value="GtrA_DPMS_TM"/>
</dbReference>
<dbReference type="EMBL" id="LZTJ01000001">
    <property type="protein sequence ID" value="OBP83740.1"/>
    <property type="molecule type" value="Genomic_DNA"/>
</dbReference>
<dbReference type="InterPro" id="IPR051401">
    <property type="entry name" value="GtrA_CellWall_Glycosyl"/>
</dbReference>
<reference evidence="9" key="1">
    <citation type="submission" date="2016-06" db="EMBL/GenBank/DDBJ databases">
        <title>NZP2037 Pacbio-Illumina hybrid assembly.</title>
        <authorList>
            <person name="Ramsay J.P."/>
        </authorList>
    </citation>
    <scope>NUCLEOTIDE SEQUENCE [LARGE SCALE GENOMIC DNA]</scope>
    <source>
        <strain evidence="9">R7ANS::ICEMlSym2042</strain>
    </source>
</reference>
<comment type="caution">
    <text evidence="8">The sequence shown here is derived from an EMBL/GenBank/DDBJ whole genome shotgun (WGS) entry which is preliminary data.</text>
</comment>
<evidence type="ECO:0000313" key="8">
    <source>
        <dbReference type="EMBL" id="OBP83740.1"/>
    </source>
</evidence>
<feature type="domain" description="GtrA/DPMS transmembrane" evidence="7">
    <location>
        <begin position="17"/>
        <end position="128"/>
    </location>
</feature>
<comment type="similarity">
    <text evidence="2">Belongs to the GtrA family.</text>
</comment>
<dbReference type="Proteomes" id="UP000093748">
    <property type="component" value="Unassembled WGS sequence"/>
</dbReference>
<feature type="transmembrane region" description="Helical" evidence="6">
    <location>
        <begin position="48"/>
        <end position="67"/>
    </location>
</feature>
<name>A0A1A5JPZ7_RHILI</name>
<dbReference type="GeneID" id="66682183"/>
<organism evidence="8 9">
    <name type="scientific">Rhizobium loti</name>
    <name type="common">Mesorhizobium loti</name>
    <dbReference type="NCBI Taxonomy" id="381"/>
    <lineage>
        <taxon>Bacteria</taxon>
        <taxon>Pseudomonadati</taxon>
        <taxon>Pseudomonadota</taxon>
        <taxon>Alphaproteobacteria</taxon>
        <taxon>Hyphomicrobiales</taxon>
        <taxon>Phyllobacteriaceae</taxon>
        <taxon>Mesorhizobium</taxon>
    </lineage>
</organism>
<evidence type="ECO:0000256" key="6">
    <source>
        <dbReference type="SAM" id="Phobius"/>
    </source>
</evidence>
<dbReference type="PANTHER" id="PTHR38459:SF1">
    <property type="entry name" value="PROPHAGE BACTOPRENOL-LINKED GLUCOSE TRANSLOCASE HOMOLOG"/>
    <property type="match status" value="1"/>
</dbReference>
<evidence type="ECO:0000256" key="5">
    <source>
        <dbReference type="ARBA" id="ARBA00023136"/>
    </source>
</evidence>
<evidence type="ECO:0000256" key="4">
    <source>
        <dbReference type="ARBA" id="ARBA00022989"/>
    </source>
</evidence>
<dbReference type="PANTHER" id="PTHR38459">
    <property type="entry name" value="PROPHAGE BACTOPRENOL-LINKED GLUCOSE TRANSLOCASE HOMOLOG"/>
    <property type="match status" value="1"/>
</dbReference>
<accession>A0A1A5JPZ7</accession>
<protein>
    <submittedName>
        <fullName evidence="8">Polysaccharide biosynthesis protein GtrA</fullName>
    </submittedName>
</protein>
<dbReference type="GO" id="GO:0000271">
    <property type="term" value="P:polysaccharide biosynthetic process"/>
    <property type="evidence" value="ECO:0007669"/>
    <property type="project" value="InterPro"/>
</dbReference>
<comment type="subcellular location">
    <subcellularLocation>
        <location evidence="1">Membrane</location>
        <topology evidence="1">Multi-pass membrane protein</topology>
    </subcellularLocation>
</comment>
<feature type="transmembrane region" description="Helical" evidence="6">
    <location>
        <begin position="79"/>
        <end position="106"/>
    </location>
</feature>
<proteinExistence type="inferred from homology"/>
<evidence type="ECO:0000256" key="2">
    <source>
        <dbReference type="ARBA" id="ARBA00009399"/>
    </source>
</evidence>
<evidence type="ECO:0000256" key="1">
    <source>
        <dbReference type="ARBA" id="ARBA00004141"/>
    </source>
</evidence>
<dbReference type="Pfam" id="PF04138">
    <property type="entry name" value="GtrA_DPMS_TM"/>
    <property type="match status" value="1"/>
</dbReference>